<gene>
    <name evidence="3" type="ORF">C5613_39100</name>
</gene>
<evidence type="ECO:0000256" key="1">
    <source>
        <dbReference type="ARBA" id="ARBA00006845"/>
    </source>
</evidence>
<dbReference type="Gene3D" id="3.30.370.10">
    <property type="entry name" value="Barstar-like"/>
    <property type="match status" value="1"/>
</dbReference>
<name>A0A2S8IK73_RHOOP</name>
<dbReference type="EMBL" id="PUIO01000078">
    <property type="protein sequence ID" value="PQP15163.1"/>
    <property type="molecule type" value="Genomic_DNA"/>
</dbReference>
<accession>A0A2S8IK73</accession>
<proteinExistence type="inferred from homology"/>
<dbReference type="AlphaFoldDB" id="A0A2S8IK73"/>
<organism evidence="3 4">
    <name type="scientific">Rhodococcus opacus</name>
    <name type="common">Nocardia opaca</name>
    <dbReference type="NCBI Taxonomy" id="37919"/>
    <lineage>
        <taxon>Bacteria</taxon>
        <taxon>Bacillati</taxon>
        <taxon>Actinomycetota</taxon>
        <taxon>Actinomycetes</taxon>
        <taxon>Mycobacteriales</taxon>
        <taxon>Nocardiaceae</taxon>
        <taxon>Rhodococcus</taxon>
    </lineage>
</organism>
<reference evidence="4" key="1">
    <citation type="submission" date="2018-02" db="EMBL/GenBank/DDBJ databases">
        <title>Draft genome sequencing of Rhodococcus opacus KU647198.</title>
        <authorList>
            <person name="Zheng B.-X."/>
        </authorList>
    </citation>
    <scope>NUCLEOTIDE SEQUENCE [LARGE SCALE GENOMIC DNA]</scope>
    <source>
        <strain evidence="4">04-OD7</strain>
    </source>
</reference>
<comment type="caution">
    <text evidence="3">The sequence shown here is derived from an EMBL/GenBank/DDBJ whole genome shotgun (WGS) entry which is preliminary data.</text>
</comment>
<dbReference type="SUPFAM" id="SSF52038">
    <property type="entry name" value="Barstar-related"/>
    <property type="match status" value="1"/>
</dbReference>
<dbReference type="InterPro" id="IPR035905">
    <property type="entry name" value="Barstar-like_sf"/>
</dbReference>
<dbReference type="Proteomes" id="UP000239290">
    <property type="component" value="Unassembled WGS sequence"/>
</dbReference>
<comment type="similarity">
    <text evidence="1">Belongs to the barstar family.</text>
</comment>
<evidence type="ECO:0000259" key="2">
    <source>
        <dbReference type="Pfam" id="PF01337"/>
    </source>
</evidence>
<feature type="domain" description="Barstar (barnase inhibitor)" evidence="2">
    <location>
        <begin position="50"/>
        <end position="148"/>
    </location>
</feature>
<dbReference type="InterPro" id="IPR000468">
    <property type="entry name" value="Barstar"/>
</dbReference>
<dbReference type="Pfam" id="PF01337">
    <property type="entry name" value="Barstar"/>
    <property type="match status" value="1"/>
</dbReference>
<sequence length="314" mass="34896">MFDPTDRDLFNEQRQRFDWTLLQNGTVFRYDTRFQLDSAGSRLIDLGYVVHRIDAHDWTSVDDMYDAFAQTMSYPRSYGGSLDAFSDVFADVGTYVFGSDPGTTGTVLAIAGYDTLVALDGPTARTILDVFAREARLAGLYAHPMLCLVESATSDLGPVGGIDVCRGSVWDAEPDPPDPFHPDDIVEYVLQVYVTDPAEYVAGLRPVLSSLLTPIGLWQILGPILISDPTAVSDARRKARHRPQPLPPDARLWQISIGIRGEGDHTELGERLVHAHHDAGLHFAGMFSRCYATGTEEHDRTLTRYPDIHEETDR</sequence>
<evidence type="ECO:0000313" key="3">
    <source>
        <dbReference type="EMBL" id="PQP15163.1"/>
    </source>
</evidence>
<evidence type="ECO:0000313" key="4">
    <source>
        <dbReference type="Proteomes" id="UP000239290"/>
    </source>
</evidence>
<protein>
    <recommendedName>
        <fullName evidence="2">Barstar (barnase inhibitor) domain-containing protein</fullName>
    </recommendedName>
</protein>